<dbReference type="OrthoDB" id="9805576at2"/>
<evidence type="ECO:0000259" key="6">
    <source>
        <dbReference type="Pfam" id="PF02782"/>
    </source>
</evidence>
<evidence type="ECO:0000313" key="8">
    <source>
        <dbReference type="Proteomes" id="UP000187404"/>
    </source>
</evidence>
<dbReference type="Proteomes" id="UP000187404">
    <property type="component" value="Unassembled WGS sequence"/>
</dbReference>
<keyword evidence="3 4" id="KW-0418">Kinase</keyword>
<organism evidence="7 8">
    <name type="scientific">Hornefia porci</name>
    <dbReference type="NCBI Taxonomy" id="2652292"/>
    <lineage>
        <taxon>Bacteria</taxon>
        <taxon>Bacillati</taxon>
        <taxon>Bacillota</taxon>
        <taxon>Clostridia</taxon>
        <taxon>Peptostreptococcales</taxon>
        <taxon>Anaerovoracaceae</taxon>
        <taxon>Hornefia</taxon>
    </lineage>
</organism>
<comment type="caution">
    <text evidence="7">The sequence shown here is derived from an EMBL/GenBank/DDBJ whole genome shotgun (WGS) entry which is preliminary data.</text>
</comment>
<dbReference type="InterPro" id="IPR050406">
    <property type="entry name" value="FGGY_Carb_Kinase"/>
</dbReference>
<dbReference type="EMBL" id="MJIE01000001">
    <property type="protein sequence ID" value="OLR56341.1"/>
    <property type="molecule type" value="Genomic_DNA"/>
</dbReference>
<evidence type="ECO:0000259" key="5">
    <source>
        <dbReference type="Pfam" id="PF00370"/>
    </source>
</evidence>
<reference evidence="7 8" key="1">
    <citation type="journal article" date="2016" name="Appl. Environ. Microbiol.">
        <title>Function and Phylogeny of Bacterial Butyryl Coenzyme A:Acetate Transferases and Their Diversity in the Proximal Colon of Swine.</title>
        <authorList>
            <person name="Trachsel J."/>
            <person name="Bayles D.O."/>
            <person name="Looft T."/>
            <person name="Levine U.Y."/>
            <person name="Allen H.K."/>
        </authorList>
    </citation>
    <scope>NUCLEOTIDE SEQUENCE [LARGE SCALE GENOMIC DNA]</scope>
    <source>
        <strain evidence="7 8">68-3-10</strain>
    </source>
</reference>
<dbReference type="SUPFAM" id="SSF53067">
    <property type="entry name" value="Actin-like ATPase domain"/>
    <property type="match status" value="2"/>
</dbReference>
<proteinExistence type="inferred from homology"/>
<comment type="similarity">
    <text evidence="1 4">Belongs to the FGGY kinase family.</text>
</comment>
<dbReference type="InterPro" id="IPR018483">
    <property type="entry name" value="Carb_kinase_FGGY_CS"/>
</dbReference>
<sequence>MKYLLAYDIGTTGVKTCLFGVEETFELLASAGRSYPLYVLPDGGAEQSGEDWWLGMCESTRELFSGTKVSPAEIAGISFCSQMQGLVLTDASGVPVRRPMSYMDQRAVEEIRKGIAYGIRIAGANIFKLLPSLVITGAVSSSVKDPLWKYKWVEAHEPENFARAAWWLDVKDYLVSRCTGRFTMTEDSAFATLLYDNRPGHEGWSGKMCSMFGVRRELLPPIIRSEDQAGELCPGAAGELGLAAGTPVFGGGGDSSLIGIGAGAVGIGDTHIYSGTSGWVSTVTDRRMADTSCMIAAITGARSGRFNYFAEMETAGKTLEWVKDHLALDEINIYLEKKDISQGYESTYRSLYDYMTETVKDVPPGSGGVIFTPWLHGNRCPFEDPDATGMFFGIRLETGKTEMIHAVLEGVFYHLRWMLECQDRKLKTSDPIRFVGGGALSPVSCQMLADITGRTIETVRSPQNAGAVGAAAVAAAGLGILPDLDCVRSFIPAAARYSPSAEKHRLYEPYYQTFRKIHSANRKLYKGLRK</sequence>
<dbReference type="InterPro" id="IPR018484">
    <property type="entry name" value="FGGY_N"/>
</dbReference>
<dbReference type="PANTHER" id="PTHR43095">
    <property type="entry name" value="SUGAR KINASE"/>
    <property type="match status" value="1"/>
</dbReference>
<evidence type="ECO:0000256" key="4">
    <source>
        <dbReference type="RuleBase" id="RU003733"/>
    </source>
</evidence>
<dbReference type="Pfam" id="PF02782">
    <property type="entry name" value="FGGY_C"/>
    <property type="match status" value="1"/>
</dbReference>
<accession>A0A1Q9JJM1</accession>
<dbReference type="InterPro" id="IPR043129">
    <property type="entry name" value="ATPase_NBD"/>
</dbReference>
<dbReference type="PANTHER" id="PTHR43095:SF5">
    <property type="entry name" value="XYLULOSE KINASE"/>
    <property type="match status" value="1"/>
</dbReference>
<evidence type="ECO:0000256" key="3">
    <source>
        <dbReference type="ARBA" id="ARBA00022777"/>
    </source>
</evidence>
<keyword evidence="2 4" id="KW-0808">Transferase</keyword>
<dbReference type="AlphaFoldDB" id="A0A1Q9JJM1"/>
<dbReference type="PROSITE" id="PS00445">
    <property type="entry name" value="FGGY_KINASES_2"/>
    <property type="match status" value="1"/>
</dbReference>
<dbReference type="InterPro" id="IPR018485">
    <property type="entry name" value="FGGY_C"/>
</dbReference>
<dbReference type="InterPro" id="IPR000577">
    <property type="entry name" value="Carb_kinase_FGGY"/>
</dbReference>
<dbReference type="GO" id="GO:0005975">
    <property type="term" value="P:carbohydrate metabolic process"/>
    <property type="evidence" value="ECO:0007669"/>
    <property type="project" value="InterPro"/>
</dbReference>
<dbReference type="GO" id="GO:0016301">
    <property type="term" value="F:kinase activity"/>
    <property type="evidence" value="ECO:0007669"/>
    <property type="project" value="UniProtKB-KW"/>
</dbReference>
<dbReference type="PIRSF" id="PIRSF000538">
    <property type="entry name" value="GlpK"/>
    <property type="match status" value="1"/>
</dbReference>
<dbReference type="Gene3D" id="3.30.420.40">
    <property type="match status" value="2"/>
</dbReference>
<protein>
    <submittedName>
        <fullName evidence="7">Carbohydrate kinase</fullName>
    </submittedName>
</protein>
<feature type="domain" description="Carbohydrate kinase FGGY C-terminal" evidence="6">
    <location>
        <begin position="273"/>
        <end position="476"/>
    </location>
</feature>
<keyword evidence="8" id="KW-1185">Reference proteome</keyword>
<gene>
    <name evidence="7" type="ORF">BHK98_09840</name>
</gene>
<name>A0A1Q9JJM1_9FIRM</name>
<dbReference type="CDD" id="cd07805">
    <property type="entry name" value="ASKHA_NBD_FGGY_CvXK-like"/>
    <property type="match status" value="1"/>
</dbReference>
<dbReference type="Pfam" id="PF00370">
    <property type="entry name" value="FGGY_N"/>
    <property type="match status" value="1"/>
</dbReference>
<dbReference type="GO" id="GO:0016773">
    <property type="term" value="F:phosphotransferase activity, alcohol group as acceptor"/>
    <property type="evidence" value="ECO:0007669"/>
    <property type="project" value="InterPro"/>
</dbReference>
<evidence type="ECO:0000313" key="7">
    <source>
        <dbReference type="EMBL" id="OLR56341.1"/>
    </source>
</evidence>
<evidence type="ECO:0000256" key="1">
    <source>
        <dbReference type="ARBA" id="ARBA00009156"/>
    </source>
</evidence>
<feature type="domain" description="Carbohydrate kinase FGGY N-terminal" evidence="5">
    <location>
        <begin position="3"/>
        <end position="257"/>
    </location>
</feature>
<dbReference type="RefSeq" id="WP_075713872.1">
    <property type="nucleotide sequence ID" value="NZ_MJIE01000001.1"/>
</dbReference>
<dbReference type="STRING" id="1261640.BHK98_09840"/>
<evidence type="ECO:0000256" key="2">
    <source>
        <dbReference type="ARBA" id="ARBA00022679"/>
    </source>
</evidence>